<dbReference type="InterPro" id="IPR021247">
    <property type="entry name" value="DUF2785"/>
</dbReference>
<accession>A0A7H1MNJ6</accession>
<keyword evidence="2" id="KW-1185">Reference proteome</keyword>
<reference evidence="1 2" key="1">
    <citation type="submission" date="2019-08" db="EMBL/GenBank/DDBJ databases">
        <authorList>
            <person name="Chang H.C."/>
            <person name="Mun S.Y."/>
        </authorList>
    </citation>
    <scope>NUCLEOTIDE SEQUENCE [LARGE SCALE GENOMIC DNA]</scope>
    <source>
        <strain evidence="1 2">SK</strain>
    </source>
</reference>
<evidence type="ECO:0000313" key="2">
    <source>
        <dbReference type="Proteomes" id="UP000516446"/>
    </source>
</evidence>
<dbReference type="EMBL" id="CP043431">
    <property type="protein sequence ID" value="QNT65032.1"/>
    <property type="molecule type" value="Genomic_DNA"/>
</dbReference>
<sequence>MVNQIDEIKAQVIDLRERIHTGELFDSLGPVSGKMLDDLEFNVSTPVTQISGKDELLLLARVDQFNQHLAEQTVNELTENDIKVLLAGLKQTNPQIRDQGVFMALMQGIQQDAFSLVQEQMMVRELLKDEVLFSHINEPENDGIFQRSFAIFLLALLIYSGRRKHIKLMNHDQWNELIEKIGIYIVLERDTRGYVADKGWAHAFTHLGNLLDEINVNNQVDRADKIFLETLLVERVKRVKTPLVMGEVERIARYIVNLAKINDLYLQYILRQLKQWRPELMRQMQAENYDSWTQHYNQTHLLAAILLQKDLPPLLYEYLDEGRAFLI</sequence>
<dbReference type="Pfam" id="PF10978">
    <property type="entry name" value="DUF2785"/>
    <property type="match status" value="1"/>
</dbReference>
<name>A0A7H1MNJ6_9LACO</name>
<dbReference type="Proteomes" id="UP000516446">
    <property type="component" value="Chromosome"/>
</dbReference>
<proteinExistence type="predicted"/>
<organism evidence="1 2">
    <name type="scientific">Weissella koreensis</name>
    <dbReference type="NCBI Taxonomy" id="165096"/>
    <lineage>
        <taxon>Bacteria</taxon>
        <taxon>Bacillati</taxon>
        <taxon>Bacillota</taxon>
        <taxon>Bacilli</taxon>
        <taxon>Lactobacillales</taxon>
        <taxon>Lactobacillaceae</taxon>
        <taxon>Weissella</taxon>
    </lineage>
</organism>
<dbReference type="RefSeq" id="WP_038240872.1">
    <property type="nucleotide sequence ID" value="NZ_CP026847.1"/>
</dbReference>
<gene>
    <name evidence="1" type="ORF">FY536_04750</name>
</gene>
<evidence type="ECO:0000313" key="1">
    <source>
        <dbReference type="EMBL" id="QNT65032.1"/>
    </source>
</evidence>
<dbReference type="AlphaFoldDB" id="A0A7H1MNJ6"/>
<protein>
    <submittedName>
        <fullName evidence="1">DUF2785 domain-containing protein</fullName>
    </submittedName>
</protein>